<accession>A0A9Q3BZY4</accession>
<feature type="region of interest" description="Disordered" evidence="1">
    <location>
        <begin position="83"/>
        <end position="129"/>
    </location>
</feature>
<comment type="caution">
    <text evidence="2">The sequence shown here is derived from an EMBL/GenBank/DDBJ whole genome shotgun (WGS) entry which is preliminary data.</text>
</comment>
<proteinExistence type="predicted"/>
<dbReference type="Proteomes" id="UP000765509">
    <property type="component" value="Unassembled WGS sequence"/>
</dbReference>
<evidence type="ECO:0000256" key="1">
    <source>
        <dbReference type="SAM" id="MobiDB-lite"/>
    </source>
</evidence>
<feature type="region of interest" description="Disordered" evidence="1">
    <location>
        <begin position="1"/>
        <end position="20"/>
    </location>
</feature>
<feature type="compositionally biased region" description="Basic and acidic residues" evidence="1">
    <location>
        <begin position="89"/>
        <end position="104"/>
    </location>
</feature>
<protein>
    <submittedName>
        <fullName evidence="2">Uncharacterized protein</fullName>
    </submittedName>
</protein>
<dbReference type="EMBL" id="AVOT02003813">
    <property type="protein sequence ID" value="MBW0474634.1"/>
    <property type="molecule type" value="Genomic_DNA"/>
</dbReference>
<feature type="compositionally biased region" description="Polar residues" evidence="1">
    <location>
        <begin position="11"/>
        <end position="20"/>
    </location>
</feature>
<reference evidence="2" key="1">
    <citation type="submission" date="2021-03" db="EMBL/GenBank/DDBJ databases">
        <title>Draft genome sequence of rust myrtle Austropuccinia psidii MF-1, a brazilian biotype.</title>
        <authorList>
            <person name="Quecine M.C."/>
            <person name="Pachon D.M.R."/>
            <person name="Bonatelli M.L."/>
            <person name="Correr F.H."/>
            <person name="Franceschini L.M."/>
            <person name="Leite T.F."/>
            <person name="Margarido G.R.A."/>
            <person name="Almeida C.A."/>
            <person name="Ferrarezi J.A."/>
            <person name="Labate C.A."/>
        </authorList>
    </citation>
    <scope>NUCLEOTIDE SEQUENCE</scope>
    <source>
        <strain evidence="2">MF-1</strain>
    </source>
</reference>
<keyword evidence="3" id="KW-1185">Reference proteome</keyword>
<gene>
    <name evidence="2" type="ORF">O181_014349</name>
</gene>
<feature type="compositionally biased region" description="Polar residues" evidence="1">
    <location>
        <begin position="109"/>
        <end position="120"/>
    </location>
</feature>
<sequence>MPITFEPELEQSMSHSNRNKLYSEVSNRNINEPVKEVLHSLQRQSLVNVFLNLPRSEELRENPQEIISGGGNSEIPQWMESTFSQTPNQKDKEMEQHKEGEKQAEIPSSFYQPASTQPTCTGRKKNKKTNWTKKYSSTYSIPRIQEYSMKNVFKMAKTLIEFKGKEE</sequence>
<evidence type="ECO:0000313" key="2">
    <source>
        <dbReference type="EMBL" id="MBW0474634.1"/>
    </source>
</evidence>
<dbReference type="AlphaFoldDB" id="A0A9Q3BZY4"/>
<name>A0A9Q3BZY4_9BASI</name>
<organism evidence="2 3">
    <name type="scientific">Austropuccinia psidii MF-1</name>
    <dbReference type="NCBI Taxonomy" id="1389203"/>
    <lineage>
        <taxon>Eukaryota</taxon>
        <taxon>Fungi</taxon>
        <taxon>Dikarya</taxon>
        <taxon>Basidiomycota</taxon>
        <taxon>Pucciniomycotina</taxon>
        <taxon>Pucciniomycetes</taxon>
        <taxon>Pucciniales</taxon>
        <taxon>Sphaerophragmiaceae</taxon>
        <taxon>Austropuccinia</taxon>
    </lineage>
</organism>
<evidence type="ECO:0000313" key="3">
    <source>
        <dbReference type="Proteomes" id="UP000765509"/>
    </source>
</evidence>